<dbReference type="RefSeq" id="WP_006015502.1">
    <property type="nucleotide sequence ID" value="NZ_BAEQ01000067.1"/>
</dbReference>
<dbReference type="EMBL" id="BAEQ01000067">
    <property type="protein sequence ID" value="GAC30824.1"/>
    <property type="molecule type" value="Genomic_DNA"/>
</dbReference>
<accession>K6YDN2</accession>
<organism evidence="1 2">
    <name type="scientific">Brumicola pallidula DSM 14239 = ACAM 615</name>
    <dbReference type="NCBI Taxonomy" id="1121922"/>
    <lineage>
        <taxon>Bacteria</taxon>
        <taxon>Pseudomonadati</taxon>
        <taxon>Pseudomonadota</taxon>
        <taxon>Gammaproteobacteria</taxon>
        <taxon>Alteromonadales</taxon>
        <taxon>Alteromonadaceae</taxon>
        <taxon>Brumicola</taxon>
    </lineage>
</organism>
<keyword evidence="2" id="KW-1185">Reference proteome</keyword>
<proteinExistence type="predicted"/>
<comment type="caution">
    <text evidence="1">The sequence shown here is derived from an EMBL/GenBank/DDBJ whole genome shotgun (WGS) entry which is preliminary data.</text>
</comment>
<gene>
    <name evidence="1" type="ORF">GPAL_3985</name>
</gene>
<reference evidence="2" key="1">
    <citation type="journal article" date="2014" name="Environ. Microbiol.">
        <title>Comparative genomics of the marine bacterial genus Glaciecola reveals the high degree of genomic diversity and genomic characteristic for cold adaptation.</title>
        <authorList>
            <person name="Qin Q.L."/>
            <person name="Xie B.B."/>
            <person name="Yu Y."/>
            <person name="Shu Y.L."/>
            <person name="Rong J.C."/>
            <person name="Zhang Y.J."/>
            <person name="Zhao D.L."/>
            <person name="Chen X.L."/>
            <person name="Zhang X.Y."/>
            <person name="Chen B."/>
            <person name="Zhou B.C."/>
            <person name="Zhang Y.Z."/>
        </authorList>
    </citation>
    <scope>NUCLEOTIDE SEQUENCE [LARGE SCALE GENOMIC DNA]</scope>
    <source>
        <strain evidence="2">ACAM 615</strain>
    </source>
</reference>
<dbReference type="Proteomes" id="UP000006251">
    <property type="component" value="Unassembled WGS sequence"/>
</dbReference>
<protein>
    <submittedName>
        <fullName evidence="1">Uncharacterized protein</fullName>
    </submittedName>
</protein>
<name>K6YDN2_9ALTE</name>
<sequence>MHDIIIQLSQRLLLIKQKDNIQVCNFKDNYYGDQQCCAIEQIKLNNKPR</sequence>
<dbReference type="AlphaFoldDB" id="K6YDN2"/>
<evidence type="ECO:0000313" key="2">
    <source>
        <dbReference type="Proteomes" id="UP000006251"/>
    </source>
</evidence>
<evidence type="ECO:0000313" key="1">
    <source>
        <dbReference type="EMBL" id="GAC30824.1"/>
    </source>
</evidence>